<evidence type="ECO:0000256" key="5">
    <source>
        <dbReference type="ARBA" id="ARBA00023136"/>
    </source>
</evidence>
<evidence type="ECO:0000313" key="7">
    <source>
        <dbReference type="EMBL" id="TQD77010.1"/>
    </source>
</evidence>
<dbReference type="GO" id="GO:0016020">
    <property type="term" value="C:membrane"/>
    <property type="evidence" value="ECO:0007669"/>
    <property type="project" value="UniProtKB-SubCell"/>
</dbReference>
<keyword evidence="3 6" id="KW-0812">Transmembrane</keyword>
<dbReference type="Pfam" id="PF00854">
    <property type="entry name" value="PTR2"/>
    <property type="match status" value="1"/>
</dbReference>
<dbReference type="InterPro" id="IPR000109">
    <property type="entry name" value="POT_fam"/>
</dbReference>
<gene>
    <name evidence="7" type="ORF">C1H46_037456</name>
</gene>
<dbReference type="GO" id="GO:0022857">
    <property type="term" value="F:transmembrane transporter activity"/>
    <property type="evidence" value="ECO:0007669"/>
    <property type="project" value="InterPro"/>
</dbReference>
<keyword evidence="8" id="KW-1185">Reference proteome</keyword>
<proteinExistence type="inferred from homology"/>
<dbReference type="EMBL" id="VIEB01000992">
    <property type="protein sequence ID" value="TQD77010.1"/>
    <property type="molecule type" value="Genomic_DNA"/>
</dbReference>
<name>A0A540KS19_MALBA</name>
<evidence type="ECO:0000256" key="3">
    <source>
        <dbReference type="ARBA" id="ARBA00022692"/>
    </source>
</evidence>
<dbReference type="Proteomes" id="UP000315295">
    <property type="component" value="Unassembled WGS sequence"/>
</dbReference>
<organism evidence="7 8">
    <name type="scientific">Malus baccata</name>
    <name type="common">Siberian crab apple</name>
    <name type="synonym">Pyrus baccata</name>
    <dbReference type="NCBI Taxonomy" id="106549"/>
    <lineage>
        <taxon>Eukaryota</taxon>
        <taxon>Viridiplantae</taxon>
        <taxon>Streptophyta</taxon>
        <taxon>Embryophyta</taxon>
        <taxon>Tracheophyta</taxon>
        <taxon>Spermatophyta</taxon>
        <taxon>Magnoliopsida</taxon>
        <taxon>eudicotyledons</taxon>
        <taxon>Gunneridae</taxon>
        <taxon>Pentapetalae</taxon>
        <taxon>rosids</taxon>
        <taxon>fabids</taxon>
        <taxon>Rosales</taxon>
        <taxon>Rosaceae</taxon>
        <taxon>Amygdaloideae</taxon>
        <taxon>Maleae</taxon>
        <taxon>Malus</taxon>
    </lineage>
</organism>
<keyword evidence="5 6" id="KW-0472">Membrane</keyword>
<protein>
    <submittedName>
        <fullName evidence="7">Uncharacterized protein</fullName>
    </submittedName>
</protein>
<dbReference type="InterPro" id="IPR036259">
    <property type="entry name" value="MFS_trans_sf"/>
</dbReference>
<feature type="transmembrane region" description="Helical" evidence="6">
    <location>
        <begin position="28"/>
        <end position="53"/>
    </location>
</feature>
<dbReference type="AlphaFoldDB" id="A0A540KS19"/>
<dbReference type="SUPFAM" id="SSF103473">
    <property type="entry name" value="MFS general substrate transporter"/>
    <property type="match status" value="1"/>
</dbReference>
<comment type="subcellular location">
    <subcellularLocation>
        <location evidence="1">Membrane</location>
        <topology evidence="1">Multi-pass membrane protein</topology>
    </subcellularLocation>
</comment>
<keyword evidence="4 6" id="KW-1133">Transmembrane helix</keyword>
<comment type="caution">
    <text evidence="7">The sequence shown here is derived from an EMBL/GenBank/DDBJ whole genome shotgun (WGS) entry which is preliminary data.</text>
</comment>
<evidence type="ECO:0000256" key="2">
    <source>
        <dbReference type="ARBA" id="ARBA00005982"/>
    </source>
</evidence>
<reference evidence="7 8" key="1">
    <citation type="journal article" date="2019" name="G3 (Bethesda)">
        <title>Sequencing of a Wild Apple (Malus baccata) Genome Unravels the Differences Between Cultivated and Wild Apple Species Regarding Disease Resistance and Cold Tolerance.</title>
        <authorList>
            <person name="Chen X."/>
        </authorList>
    </citation>
    <scope>NUCLEOTIDE SEQUENCE [LARGE SCALE GENOMIC DNA]</scope>
    <source>
        <strain evidence="8">cv. Shandingzi</strain>
        <tissue evidence="7">Leaves</tissue>
    </source>
</reference>
<feature type="transmembrane region" description="Helical" evidence="6">
    <location>
        <begin position="65"/>
        <end position="85"/>
    </location>
</feature>
<dbReference type="Gene3D" id="1.20.1250.20">
    <property type="entry name" value="MFS general substrate transporter like domains"/>
    <property type="match status" value="1"/>
</dbReference>
<evidence type="ECO:0000313" key="8">
    <source>
        <dbReference type="Proteomes" id="UP000315295"/>
    </source>
</evidence>
<comment type="similarity">
    <text evidence="2">Belongs to the major facilitator superfamily. Proton-dependent oligopeptide transporter (POT/PTR) (TC 2.A.17) family.</text>
</comment>
<evidence type="ECO:0000256" key="6">
    <source>
        <dbReference type="SAM" id="Phobius"/>
    </source>
</evidence>
<dbReference type="PANTHER" id="PTHR11654">
    <property type="entry name" value="OLIGOPEPTIDE TRANSPORTER-RELATED"/>
    <property type="match status" value="1"/>
</dbReference>
<feature type="transmembrane region" description="Helical" evidence="6">
    <location>
        <begin position="106"/>
        <end position="128"/>
    </location>
</feature>
<evidence type="ECO:0000256" key="1">
    <source>
        <dbReference type="ARBA" id="ARBA00004141"/>
    </source>
</evidence>
<accession>A0A540KS19</accession>
<sequence>MAEENAKPPYSPLEPMEKKKGGFTASSFIFVLLVLDHMGFMAIMVSMVLYFIYVMHLDLAHSANLLTNFMGSTYLLALALVMMTTQAYSKYLQPKETCTANCVDRIAAILFGSLCLMALGSGGVRGALPALGVDQFNRKEEAKSLATIFNWLMLSLQLEQLLV</sequence>
<evidence type="ECO:0000256" key="4">
    <source>
        <dbReference type="ARBA" id="ARBA00022989"/>
    </source>
</evidence>